<evidence type="ECO:0000313" key="5">
    <source>
        <dbReference type="Proteomes" id="UP000655443"/>
    </source>
</evidence>
<organism evidence="4 5">
    <name type="scientific">Streptomyces alanosinicus</name>
    <dbReference type="NCBI Taxonomy" id="68171"/>
    <lineage>
        <taxon>Bacteria</taxon>
        <taxon>Bacillati</taxon>
        <taxon>Actinomycetota</taxon>
        <taxon>Actinomycetes</taxon>
        <taxon>Kitasatosporales</taxon>
        <taxon>Streptomycetaceae</taxon>
        <taxon>Streptomyces</taxon>
    </lineage>
</organism>
<reference evidence="4" key="1">
    <citation type="journal article" date="2014" name="Int. J. Syst. Evol. Microbiol.">
        <title>Complete genome sequence of Corynebacterium casei LMG S-19264T (=DSM 44701T), isolated from a smear-ripened cheese.</title>
        <authorList>
            <consortium name="US DOE Joint Genome Institute (JGI-PGF)"/>
            <person name="Walter F."/>
            <person name="Albersmeier A."/>
            <person name="Kalinowski J."/>
            <person name="Ruckert C."/>
        </authorList>
    </citation>
    <scope>NUCLEOTIDE SEQUENCE</scope>
    <source>
        <strain evidence="4">JCM 4714</strain>
    </source>
</reference>
<feature type="transmembrane region" description="Helical" evidence="2">
    <location>
        <begin position="195"/>
        <end position="224"/>
    </location>
</feature>
<feature type="compositionally biased region" description="Polar residues" evidence="1">
    <location>
        <begin position="1"/>
        <end position="24"/>
    </location>
</feature>
<sequence length="269" mass="26432">MSEQVPQSTPQQNQPAGTGPTAPQVSLDKGAGERPGAAQDAIPGSGPDSAAASLSYQQTVTSLPAAAPNAPADAARSAWAPPATGPAPAANPFAPPSATAPAMPYAPPAAPATPYASPAGPYAPPAAQHAGPEPVPPPPVAPDGPGRLPYGYPGAPVPYASYPGQPQPPYAGLYPSANGYGWPGMQPMPSNGMGTAALVLGILAAVFFIVWPVALVLGILAIIFGALGRGKANRGEATNPGMALAGLVCGSSGIVLAVGFIAIFIASRT</sequence>
<feature type="compositionally biased region" description="Polar residues" evidence="1">
    <location>
        <begin position="52"/>
        <end position="62"/>
    </location>
</feature>
<feature type="transmembrane region" description="Helical" evidence="2">
    <location>
        <begin position="244"/>
        <end position="266"/>
    </location>
</feature>
<feature type="domain" description="DUF4190" evidence="3">
    <location>
        <begin position="193"/>
        <end position="258"/>
    </location>
</feature>
<protein>
    <recommendedName>
        <fullName evidence="3">DUF4190 domain-containing protein</fullName>
    </recommendedName>
</protein>
<evidence type="ECO:0000256" key="1">
    <source>
        <dbReference type="SAM" id="MobiDB-lite"/>
    </source>
</evidence>
<comment type="caution">
    <text evidence="4">The sequence shown here is derived from an EMBL/GenBank/DDBJ whole genome shotgun (WGS) entry which is preliminary data.</text>
</comment>
<evidence type="ECO:0000259" key="3">
    <source>
        <dbReference type="Pfam" id="PF13828"/>
    </source>
</evidence>
<dbReference type="Pfam" id="PF13828">
    <property type="entry name" value="DUF4190"/>
    <property type="match status" value="1"/>
</dbReference>
<evidence type="ECO:0000256" key="2">
    <source>
        <dbReference type="SAM" id="Phobius"/>
    </source>
</evidence>
<dbReference type="EMBL" id="BMVG01000014">
    <property type="protein sequence ID" value="GHE07556.1"/>
    <property type="molecule type" value="Genomic_DNA"/>
</dbReference>
<feature type="compositionally biased region" description="Pro residues" evidence="1">
    <location>
        <begin position="133"/>
        <end position="142"/>
    </location>
</feature>
<evidence type="ECO:0000313" key="4">
    <source>
        <dbReference type="EMBL" id="GHE07556.1"/>
    </source>
</evidence>
<dbReference type="RefSeq" id="WP_229881965.1">
    <property type="nucleotide sequence ID" value="NZ_BMVG01000014.1"/>
</dbReference>
<keyword evidence="2" id="KW-1133">Transmembrane helix</keyword>
<feature type="region of interest" description="Disordered" evidence="1">
    <location>
        <begin position="1"/>
        <end position="93"/>
    </location>
</feature>
<reference evidence="4" key="2">
    <citation type="submission" date="2020-09" db="EMBL/GenBank/DDBJ databases">
        <authorList>
            <person name="Sun Q."/>
            <person name="Ohkuma M."/>
        </authorList>
    </citation>
    <scope>NUCLEOTIDE SEQUENCE</scope>
    <source>
        <strain evidence="4">JCM 4714</strain>
    </source>
</reference>
<dbReference type="InterPro" id="IPR025241">
    <property type="entry name" value="DUF4190"/>
</dbReference>
<proteinExistence type="predicted"/>
<keyword evidence="5" id="KW-1185">Reference proteome</keyword>
<feature type="compositionally biased region" description="Low complexity" evidence="1">
    <location>
        <begin position="64"/>
        <end position="93"/>
    </location>
</feature>
<keyword evidence="2" id="KW-0812">Transmembrane</keyword>
<accession>A0A919D3K9</accession>
<dbReference type="Proteomes" id="UP000655443">
    <property type="component" value="Unassembled WGS sequence"/>
</dbReference>
<keyword evidence="2" id="KW-0472">Membrane</keyword>
<dbReference type="AlphaFoldDB" id="A0A919D3K9"/>
<feature type="region of interest" description="Disordered" evidence="1">
    <location>
        <begin position="119"/>
        <end position="147"/>
    </location>
</feature>
<feature type="compositionally biased region" description="Low complexity" evidence="1">
    <location>
        <begin position="119"/>
        <end position="132"/>
    </location>
</feature>
<name>A0A919D3K9_9ACTN</name>
<gene>
    <name evidence="4" type="ORF">GCM10010339_52760</name>
</gene>